<dbReference type="InterPro" id="IPR036873">
    <property type="entry name" value="Rhodanese-like_dom_sf"/>
</dbReference>
<dbReference type="RefSeq" id="WP_133587416.1">
    <property type="nucleotide sequence ID" value="NZ_SNVV01000001.1"/>
</dbReference>
<dbReference type="SUPFAM" id="SSF52821">
    <property type="entry name" value="Rhodanese/Cell cycle control phosphatase"/>
    <property type="match status" value="1"/>
</dbReference>
<dbReference type="SMART" id="SM00450">
    <property type="entry name" value="RHOD"/>
    <property type="match status" value="1"/>
</dbReference>
<protein>
    <submittedName>
        <fullName evidence="2">Thiosulfate sulfurtransferase</fullName>
    </submittedName>
</protein>
<dbReference type="PANTHER" id="PTHR45431:SF3">
    <property type="entry name" value="RHODANESE-LIKE DOMAIN-CONTAINING PROTEIN 15, CHLOROPLASTIC"/>
    <property type="match status" value="1"/>
</dbReference>
<dbReference type="CDD" id="cd01522">
    <property type="entry name" value="RHOD_1"/>
    <property type="match status" value="1"/>
</dbReference>
<dbReference type="AlphaFoldDB" id="A0A4R6EEU2"/>
<reference evidence="2 3" key="1">
    <citation type="submission" date="2019-03" db="EMBL/GenBank/DDBJ databases">
        <title>Genomic Encyclopedia of Type Strains, Phase IV (KMG-IV): sequencing the most valuable type-strain genomes for metagenomic binning, comparative biology and taxonomic classification.</title>
        <authorList>
            <person name="Goeker M."/>
        </authorList>
    </citation>
    <scope>NUCLEOTIDE SEQUENCE [LARGE SCALE GENOMIC DNA]</scope>
    <source>
        <strain evidence="2 3">DSM 12121</strain>
    </source>
</reference>
<gene>
    <name evidence="2" type="ORF">C7389_101168</name>
</gene>
<dbReference type="InterPro" id="IPR001763">
    <property type="entry name" value="Rhodanese-like_dom"/>
</dbReference>
<dbReference type="Proteomes" id="UP000295129">
    <property type="component" value="Unassembled WGS sequence"/>
</dbReference>
<keyword evidence="3" id="KW-1185">Reference proteome</keyword>
<accession>A0A4R6EEU2</accession>
<evidence type="ECO:0000313" key="2">
    <source>
        <dbReference type="EMBL" id="TDN56789.1"/>
    </source>
</evidence>
<dbReference type="Gene3D" id="3.40.250.10">
    <property type="entry name" value="Rhodanese-like domain"/>
    <property type="match status" value="1"/>
</dbReference>
<proteinExistence type="predicted"/>
<evidence type="ECO:0000259" key="1">
    <source>
        <dbReference type="PROSITE" id="PS50206"/>
    </source>
</evidence>
<dbReference type="PANTHER" id="PTHR45431">
    <property type="entry name" value="RHODANESE-LIKE DOMAIN-CONTAINING PROTEIN 15, CHLOROPLASTIC"/>
    <property type="match status" value="1"/>
</dbReference>
<dbReference type="InterPro" id="IPR052367">
    <property type="entry name" value="Thiosulfate_ST/Rhodanese-like"/>
</dbReference>
<dbReference type="OrthoDB" id="9789585at2"/>
<sequence length="159" mass="17352">MPTLQAAPAALSPEEENLEAAFRRAQAQRLGYGGDIDPVTAWKLVSSGRAKLVDVRTAEELKYVGQVPGSGHAPWVQGLPMAPNPDFLRQLGEHASRDDTVLLLCRSGKRSVAAAQTATRAGYPRVFSILEGFEGDLDATRHRGGSNGWRFRQLPWTQE</sequence>
<evidence type="ECO:0000313" key="3">
    <source>
        <dbReference type="Proteomes" id="UP000295129"/>
    </source>
</evidence>
<keyword evidence="2" id="KW-0808">Transferase</keyword>
<comment type="caution">
    <text evidence="2">The sequence shown here is derived from an EMBL/GenBank/DDBJ whole genome shotgun (WGS) entry which is preliminary data.</text>
</comment>
<feature type="domain" description="Rhodanese" evidence="1">
    <location>
        <begin position="46"/>
        <end position="145"/>
    </location>
</feature>
<dbReference type="GO" id="GO:0016740">
    <property type="term" value="F:transferase activity"/>
    <property type="evidence" value="ECO:0007669"/>
    <property type="project" value="UniProtKB-KW"/>
</dbReference>
<dbReference type="EMBL" id="SNVV01000001">
    <property type="protein sequence ID" value="TDN56789.1"/>
    <property type="molecule type" value="Genomic_DNA"/>
</dbReference>
<dbReference type="PROSITE" id="PS50206">
    <property type="entry name" value="RHODANESE_3"/>
    <property type="match status" value="1"/>
</dbReference>
<dbReference type="Pfam" id="PF00581">
    <property type="entry name" value="Rhodanese"/>
    <property type="match status" value="1"/>
</dbReference>
<name>A0A4R6EEU2_9RHOO</name>
<organism evidence="2 3">
    <name type="scientific">Azoarcus indigens</name>
    <dbReference type="NCBI Taxonomy" id="29545"/>
    <lineage>
        <taxon>Bacteria</taxon>
        <taxon>Pseudomonadati</taxon>
        <taxon>Pseudomonadota</taxon>
        <taxon>Betaproteobacteria</taxon>
        <taxon>Rhodocyclales</taxon>
        <taxon>Zoogloeaceae</taxon>
        <taxon>Azoarcus</taxon>
    </lineage>
</organism>